<organism evidence="1 2">
    <name type="scientific">Myotis myotis</name>
    <name type="common">Greater mouse-eared bat</name>
    <name type="synonym">Vespertilio myotis</name>
    <dbReference type="NCBI Taxonomy" id="51298"/>
    <lineage>
        <taxon>Eukaryota</taxon>
        <taxon>Metazoa</taxon>
        <taxon>Chordata</taxon>
        <taxon>Craniata</taxon>
        <taxon>Vertebrata</taxon>
        <taxon>Euteleostomi</taxon>
        <taxon>Mammalia</taxon>
        <taxon>Eutheria</taxon>
        <taxon>Laurasiatheria</taxon>
        <taxon>Chiroptera</taxon>
        <taxon>Yangochiroptera</taxon>
        <taxon>Vespertilionidae</taxon>
        <taxon>Myotis</taxon>
    </lineage>
</organism>
<name>A0A7J7VIG1_MYOMY</name>
<dbReference type="AlphaFoldDB" id="A0A7J7VIG1"/>
<reference evidence="1 2" key="1">
    <citation type="journal article" date="2020" name="Nature">
        <title>Six reference-quality genomes reveal evolution of bat adaptations.</title>
        <authorList>
            <person name="Jebb D."/>
            <person name="Huang Z."/>
            <person name="Pippel M."/>
            <person name="Hughes G.M."/>
            <person name="Lavrichenko K."/>
            <person name="Devanna P."/>
            <person name="Winkler S."/>
            <person name="Jermiin L.S."/>
            <person name="Skirmuntt E.C."/>
            <person name="Katzourakis A."/>
            <person name="Burkitt-Gray L."/>
            <person name="Ray D.A."/>
            <person name="Sullivan K.A.M."/>
            <person name="Roscito J.G."/>
            <person name="Kirilenko B.M."/>
            <person name="Davalos L.M."/>
            <person name="Corthals A.P."/>
            <person name="Power M.L."/>
            <person name="Jones G."/>
            <person name="Ransome R.D."/>
            <person name="Dechmann D.K.N."/>
            <person name="Locatelli A.G."/>
            <person name="Puechmaille S.J."/>
            <person name="Fedrigo O."/>
            <person name="Jarvis E.D."/>
            <person name="Hiller M."/>
            <person name="Vernes S.C."/>
            <person name="Myers E.W."/>
            <person name="Teeling E.C."/>
        </authorList>
    </citation>
    <scope>NUCLEOTIDE SEQUENCE [LARGE SCALE GENOMIC DNA]</scope>
    <source>
        <strain evidence="1">MMyoMyo1</strain>
        <tissue evidence="1">Flight muscle</tissue>
    </source>
</reference>
<gene>
    <name evidence="1" type="ORF">mMyoMyo1_008277</name>
</gene>
<sequence>MERSAFQYADFLQNQRAVSFSSFKWKTLLLFSHVTMYKDTCICRCTHMRSDCKVVCRVSLLKIQKIQVCHLTHPPQKAALWATLPWSRPRCPRRTWCERTLCWYGFGTGVFMSVSLDIERFVL</sequence>
<proteinExistence type="predicted"/>
<dbReference type="EMBL" id="JABWUV010000010">
    <property type="protein sequence ID" value="KAF6324811.1"/>
    <property type="molecule type" value="Genomic_DNA"/>
</dbReference>
<protein>
    <submittedName>
        <fullName evidence="1">Uncharacterized protein</fullName>
    </submittedName>
</protein>
<dbReference type="Proteomes" id="UP000527355">
    <property type="component" value="Unassembled WGS sequence"/>
</dbReference>
<evidence type="ECO:0000313" key="1">
    <source>
        <dbReference type="EMBL" id="KAF6324811.1"/>
    </source>
</evidence>
<comment type="caution">
    <text evidence="1">The sequence shown here is derived from an EMBL/GenBank/DDBJ whole genome shotgun (WGS) entry which is preliminary data.</text>
</comment>
<accession>A0A7J7VIG1</accession>
<evidence type="ECO:0000313" key="2">
    <source>
        <dbReference type="Proteomes" id="UP000527355"/>
    </source>
</evidence>
<keyword evidence="2" id="KW-1185">Reference proteome</keyword>